<name>A0ABQ2GCS9_9DEIO</name>
<dbReference type="EMBL" id="BMOL01000012">
    <property type="protein sequence ID" value="GGL87170.1"/>
    <property type="molecule type" value="Genomic_DNA"/>
</dbReference>
<evidence type="ECO:0000313" key="3">
    <source>
        <dbReference type="Proteomes" id="UP000639973"/>
    </source>
</evidence>
<organism evidence="2 3">
    <name type="scientific">Deinococcus aerolatus</name>
    <dbReference type="NCBI Taxonomy" id="522487"/>
    <lineage>
        <taxon>Bacteria</taxon>
        <taxon>Thermotogati</taxon>
        <taxon>Deinococcota</taxon>
        <taxon>Deinococci</taxon>
        <taxon>Deinococcales</taxon>
        <taxon>Deinococcaceae</taxon>
        <taxon>Deinococcus</taxon>
    </lineage>
</organism>
<proteinExistence type="predicted"/>
<comment type="caution">
    <text evidence="2">The sequence shown here is derived from an EMBL/GenBank/DDBJ whole genome shotgun (WGS) entry which is preliminary data.</text>
</comment>
<reference evidence="3" key="1">
    <citation type="journal article" date="2019" name="Int. J. Syst. Evol. Microbiol.">
        <title>The Global Catalogue of Microorganisms (GCM) 10K type strain sequencing project: providing services to taxonomists for standard genome sequencing and annotation.</title>
        <authorList>
            <consortium name="The Broad Institute Genomics Platform"/>
            <consortium name="The Broad Institute Genome Sequencing Center for Infectious Disease"/>
            <person name="Wu L."/>
            <person name="Ma J."/>
        </authorList>
    </citation>
    <scope>NUCLEOTIDE SEQUENCE [LARGE SCALE GENOMIC DNA]</scope>
    <source>
        <strain evidence="3">JCM 15442</strain>
    </source>
</reference>
<gene>
    <name evidence="2" type="ORF">GCM10010840_26340</name>
</gene>
<protein>
    <submittedName>
        <fullName evidence="2">Uncharacterized protein</fullName>
    </submittedName>
</protein>
<accession>A0ABQ2GCS9</accession>
<keyword evidence="3" id="KW-1185">Reference proteome</keyword>
<dbReference type="Proteomes" id="UP000639973">
    <property type="component" value="Unassembled WGS sequence"/>
</dbReference>
<sequence>MKETPVLMPAAGKRRGEKEDGAGLDVAEVPVLTPKDTFRQGASSVKCGRRTIRRMGGEAQAPHGAVSPHLSQRPLVFPAAALTLHADGSRRRACTANALDSETDVGTFLGRDRRVKRAVYWA</sequence>
<evidence type="ECO:0000256" key="1">
    <source>
        <dbReference type="SAM" id="MobiDB-lite"/>
    </source>
</evidence>
<feature type="region of interest" description="Disordered" evidence="1">
    <location>
        <begin position="1"/>
        <end position="22"/>
    </location>
</feature>
<evidence type="ECO:0000313" key="2">
    <source>
        <dbReference type="EMBL" id="GGL87170.1"/>
    </source>
</evidence>